<dbReference type="Proteomes" id="UP000050465">
    <property type="component" value="Unassembled WGS sequence"/>
</dbReference>
<dbReference type="InterPro" id="IPR015856">
    <property type="entry name" value="ABC_transpr_CbiO/EcfA_su"/>
</dbReference>
<proteinExistence type="predicted"/>
<organism evidence="5 6">
    <name type="scientific">Phormidesmis priestleyi Ana</name>
    <dbReference type="NCBI Taxonomy" id="1666911"/>
    <lineage>
        <taxon>Bacteria</taxon>
        <taxon>Bacillati</taxon>
        <taxon>Cyanobacteriota</taxon>
        <taxon>Cyanophyceae</taxon>
        <taxon>Leptolyngbyales</taxon>
        <taxon>Leptolyngbyaceae</taxon>
        <taxon>Phormidesmis</taxon>
    </lineage>
</organism>
<dbReference type="STRING" id="1666911.HLUCCA11_15340"/>
<evidence type="ECO:0000256" key="1">
    <source>
        <dbReference type="ARBA" id="ARBA00022448"/>
    </source>
</evidence>
<protein>
    <submittedName>
        <fullName evidence="5">ABC-type D-methionine uptake system ATPase component MetN</fullName>
    </submittedName>
</protein>
<dbReference type="Pfam" id="PF00005">
    <property type="entry name" value="ABC_tran"/>
    <property type="match status" value="1"/>
</dbReference>
<dbReference type="GO" id="GO:0016887">
    <property type="term" value="F:ATP hydrolysis activity"/>
    <property type="evidence" value="ECO:0007669"/>
    <property type="project" value="InterPro"/>
</dbReference>
<dbReference type="PANTHER" id="PTHR43423:SF1">
    <property type="entry name" value="ABC TRANSPORTER I FAMILY MEMBER 17"/>
    <property type="match status" value="1"/>
</dbReference>
<dbReference type="PANTHER" id="PTHR43423">
    <property type="entry name" value="ABC TRANSPORTER I FAMILY MEMBER 17"/>
    <property type="match status" value="1"/>
</dbReference>
<evidence type="ECO:0000256" key="3">
    <source>
        <dbReference type="ARBA" id="ARBA00022840"/>
    </source>
</evidence>
<dbReference type="InterPro" id="IPR017871">
    <property type="entry name" value="ABC_transporter-like_CS"/>
</dbReference>
<gene>
    <name evidence="5" type="primary">metN</name>
    <name evidence="5" type="ORF">HLUCCA11_15340</name>
</gene>
<sequence length="247" mass="27167">MPVLKFDQVTLRAAAGIVEIIKAVSFEINEGDFVAMVGPSGAGKTSLLRLMNRLIEVSAGTIYLEGQNIQQLPVVALRRQVALVNQESRLLGMTVQDALAYPLQLRGRSPNAIASAVADWSARLNIPADWMNRTEVDLSLGQRQRVAIARTLITEPKILLLDEPTASQDLGYSEFLLTRLSEWAAEGKLTVIMANHQIDLAATHVNRLLHLKDGQLIADLPAAKVDWADLRQTLVEAEQRSEAEWGD</sequence>
<feature type="domain" description="ABC transporter" evidence="4">
    <location>
        <begin position="4"/>
        <end position="238"/>
    </location>
</feature>
<reference evidence="5 6" key="1">
    <citation type="submission" date="2015-09" db="EMBL/GenBank/DDBJ databases">
        <title>Identification and resolution of microdiversity through metagenomic sequencing of parallel consortia.</title>
        <authorList>
            <person name="Nelson W.C."/>
            <person name="Romine M.F."/>
            <person name="Lindemann S.R."/>
        </authorList>
    </citation>
    <scope>NUCLEOTIDE SEQUENCE [LARGE SCALE GENOMIC DNA]</scope>
    <source>
        <strain evidence="5">Ana</strain>
    </source>
</reference>
<name>A0A0P7ZI36_9CYAN</name>
<evidence type="ECO:0000313" key="6">
    <source>
        <dbReference type="Proteomes" id="UP000050465"/>
    </source>
</evidence>
<keyword evidence="2" id="KW-0547">Nucleotide-binding</keyword>
<dbReference type="EMBL" id="LJZR01000021">
    <property type="protein sequence ID" value="KPQ34291.1"/>
    <property type="molecule type" value="Genomic_DNA"/>
</dbReference>
<evidence type="ECO:0000259" key="4">
    <source>
        <dbReference type="PROSITE" id="PS50893"/>
    </source>
</evidence>
<dbReference type="GO" id="GO:0022857">
    <property type="term" value="F:transmembrane transporter activity"/>
    <property type="evidence" value="ECO:0007669"/>
    <property type="project" value="UniProtKB-ARBA"/>
</dbReference>
<dbReference type="GO" id="GO:0005524">
    <property type="term" value="F:ATP binding"/>
    <property type="evidence" value="ECO:0007669"/>
    <property type="project" value="UniProtKB-KW"/>
</dbReference>
<keyword evidence="3" id="KW-0067">ATP-binding</keyword>
<dbReference type="CDD" id="cd03225">
    <property type="entry name" value="ABC_cobalt_CbiO_domain1"/>
    <property type="match status" value="1"/>
</dbReference>
<accession>A0A0P7ZI36</accession>
<dbReference type="AlphaFoldDB" id="A0A0P7ZI36"/>
<dbReference type="SMART" id="SM00382">
    <property type="entry name" value="AAA"/>
    <property type="match status" value="1"/>
</dbReference>
<dbReference type="Gene3D" id="3.40.50.300">
    <property type="entry name" value="P-loop containing nucleotide triphosphate hydrolases"/>
    <property type="match status" value="1"/>
</dbReference>
<dbReference type="GO" id="GO:0016020">
    <property type="term" value="C:membrane"/>
    <property type="evidence" value="ECO:0007669"/>
    <property type="project" value="InterPro"/>
</dbReference>
<dbReference type="PROSITE" id="PS50893">
    <property type="entry name" value="ABC_TRANSPORTER_2"/>
    <property type="match status" value="1"/>
</dbReference>
<dbReference type="SUPFAM" id="SSF52540">
    <property type="entry name" value="P-loop containing nucleoside triphosphate hydrolases"/>
    <property type="match status" value="1"/>
</dbReference>
<comment type="caution">
    <text evidence="5">The sequence shown here is derived from an EMBL/GenBank/DDBJ whole genome shotgun (WGS) entry which is preliminary data.</text>
</comment>
<evidence type="ECO:0000256" key="2">
    <source>
        <dbReference type="ARBA" id="ARBA00022741"/>
    </source>
</evidence>
<dbReference type="InterPro" id="IPR027417">
    <property type="entry name" value="P-loop_NTPase"/>
</dbReference>
<keyword evidence="1" id="KW-0813">Transport</keyword>
<evidence type="ECO:0000313" key="5">
    <source>
        <dbReference type="EMBL" id="KPQ34291.1"/>
    </source>
</evidence>
<dbReference type="InterPro" id="IPR003439">
    <property type="entry name" value="ABC_transporter-like_ATP-bd"/>
</dbReference>
<dbReference type="PROSITE" id="PS00211">
    <property type="entry name" value="ABC_TRANSPORTER_1"/>
    <property type="match status" value="1"/>
</dbReference>
<dbReference type="InterPro" id="IPR003593">
    <property type="entry name" value="AAA+_ATPase"/>
</dbReference>